<organism evidence="1 2">
    <name type="scientific">Nitzschia inconspicua</name>
    <dbReference type="NCBI Taxonomy" id="303405"/>
    <lineage>
        <taxon>Eukaryota</taxon>
        <taxon>Sar</taxon>
        <taxon>Stramenopiles</taxon>
        <taxon>Ochrophyta</taxon>
        <taxon>Bacillariophyta</taxon>
        <taxon>Bacillariophyceae</taxon>
        <taxon>Bacillariophycidae</taxon>
        <taxon>Bacillariales</taxon>
        <taxon>Bacillariaceae</taxon>
        <taxon>Nitzschia</taxon>
    </lineage>
</organism>
<proteinExistence type="predicted"/>
<name>A0A9K3L012_9STRA</name>
<evidence type="ECO:0000313" key="1">
    <source>
        <dbReference type="EMBL" id="KAG7352245.1"/>
    </source>
</evidence>
<dbReference type="AlphaFoldDB" id="A0A9K3L012"/>
<keyword evidence="2" id="KW-1185">Reference proteome</keyword>
<evidence type="ECO:0000313" key="2">
    <source>
        <dbReference type="Proteomes" id="UP000693970"/>
    </source>
</evidence>
<accession>A0A9K3L012</accession>
<dbReference type="EMBL" id="JAGRRH010000017">
    <property type="protein sequence ID" value="KAG7352245.1"/>
    <property type="molecule type" value="Genomic_DNA"/>
</dbReference>
<sequence length="96" mass="10870">MTSESTITVPNPSASRLYSDLQKLHHDSLNWQCNQFFDDEINEQTGKPTMKHDLCEVLAEGWPFKFPAKYRGLAVAGPVAQMYERAGGERHDFSPV</sequence>
<reference evidence="1" key="2">
    <citation type="submission" date="2021-04" db="EMBL/GenBank/DDBJ databases">
        <authorList>
            <person name="Podell S."/>
        </authorList>
    </citation>
    <scope>NUCLEOTIDE SEQUENCE</scope>
    <source>
        <strain evidence="1">Hildebrandi</strain>
    </source>
</reference>
<comment type="caution">
    <text evidence="1">The sequence shown here is derived from an EMBL/GenBank/DDBJ whole genome shotgun (WGS) entry which is preliminary data.</text>
</comment>
<protein>
    <submittedName>
        <fullName evidence="1">Uncharacterized protein</fullName>
    </submittedName>
</protein>
<reference evidence="1" key="1">
    <citation type="journal article" date="2021" name="Sci. Rep.">
        <title>Diploid genomic architecture of Nitzschia inconspicua, an elite biomass production diatom.</title>
        <authorList>
            <person name="Oliver A."/>
            <person name="Podell S."/>
            <person name="Pinowska A."/>
            <person name="Traller J.C."/>
            <person name="Smith S.R."/>
            <person name="McClure R."/>
            <person name="Beliaev A."/>
            <person name="Bohutskyi P."/>
            <person name="Hill E.A."/>
            <person name="Rabines A."/>
            <person name="Zheng H."/>
            <person name="Allen L.Z."/>
            <person name="Kuo A."/>
            <person name="Grigoriev I.V."/>
            <person name="Allen A.E."/>
            <person name="Hazlebeck D."/>
            <person name="Allen E.E."/>
        </authorList>
    </citation>
    <scope>NUCLEOTIDE SEQUENCE</scope>
    <source>
        <strain evidence="1">Hildebrandi</strain>
    </source>
</reference>
<dbReference type="Proteomes" id="UP000693970">
    <property type="component" value="Unassembled WGS sequence"/>
</dbReference>
<gene>
    <name evidence="1" type="ORF">IV203_008293</name>
</gene>